<dbReference type="Proteomes" id="UP001449582">
    <property type="component" value="Unassembled WGS sequence"/>
</dbReference>
<evidence type="ECO:0008006" key="3">
    <source>
        <dbReference type="Google" id="ProtNLM"/>
    </source>
</evidence>
<gene>
    <name evidence="1" type="ORF">UREOM_3840</name>
</gene>
<accession>A0ABP9UBV1</accession>
<dbReference type="EMBL" id="BAABQM010000002">
    <property type="protein sequence ID" value="GAA5414673.1"/>
    <property type="molecule type" value="Genomic_DNA"/>
</dbReference>
<keyword evidence="2" id="KW-1185">Reference proteome</keyword>
<protein>
    <recommendedName>
        <fullName evidence="3">Lipoprotein</fullName>
    </recommendedName>
</protein>
<evidence type="ECO:0000313" key="2">
    <source>
        <dbReference type="Proteomes" id="UP001449582"/>
    </source>
</evidence>
<name>A0ABP9UBV1_9BACT</name>
<reference evidence="1" key="1">
    <citation type="submission" date="2024-02" db="EMBL/GenBank/DDBJ databases">
        <title>Draft genome sequence of new strains in genus Ureaplasma.</title>
        <authorList>
            <person name="Nakajima Y."/>
            <person name="Segawa T."/>
        </authorList>
    </citation>
    <scope>NUCLEOTIDE SEQUENCE [LARGE SCALE GENOMIC DNA]</scope>
    <source>
        <strain evidence="1">OM1</strain>
    </source>
</reference>
<dbReference type="RefSeq" id="WP_353289834.1">
    <property type="nucleotide sequence ID" value="NZ_BAABQM010000002.1"/>
</dbReference>
<proteinExistence type="predicted"/>
<sequence>MKYKTLIFSLLATLGLGGGLATASYFYYTTTHKKKTEQPKVVTATKDLQLKHIADKLDKYELTQNTTNYTNWVQNNSLFFDEELIRQNLYKYMQNQLNKILEINDHQCHLNLHVFYKLNFNNDQLKIKLNWSKSFTNLINLDFVKWYYDTFVVMLSNLNKR</sequence>
<evidence type="ECO:0000313" key="1">
    <source>
        <dbReference type="EMBL" id="GAA5414673.1"/>
    </source>
</evidence>
<comment type="caution">
    <text evidence="1">The sequence shown here is derived from an EMBL/GenBank/DDBJ whole genome shotgun (WGS) entry which is preliminary data.</text>
</comment>
<organism evidence="1 2">
    <name type="scientific">Ureaplasma ceti</name>
    <dbReference type="NCBI Taxonomy" id="3119530"/>
    <lineage>
        <taxon>Bacteria</taxon>
        <taxon>Bacillati</taxon>
        <taxon>Mycoplasmatota</taxon>
        <taxon>Mycoplasmoidales</taxon>
        <taxon>Mycoplasmoidaceae</taxon>
        <taxon>Ureaplasma</taxon>
    </lineage>
</organism>